<reference evidence="2" key="1">
    <citation type="journal article" date="2020" name="Microb. Genom.">
        <title>Genetic diversity of clinical and environmental Mucorales isolates obtained from an investigation of mucormycosis cases among solid organ transplant recipients.</title>
        <authorList>
            <person name="Nguyen M.H."/>
            <person name="Kaul D."/>
            <person name="Muto C."/>
            <person name="Cheng S.J."/>
            <person name="Richter R.A."/>
            <person name="Bruno V.M."/>
            <person name="Liu G."/>
            <person name="Beyhan S."/>
            <person name="Sundermann A.J."/>
            <person name="Mounaud S."/>
            <person name="Pasculle A.W."/>
            <person name="Nierman W.C."/>
            <person name="Driscoll E."/>
            <person name="Cumbie R."/>
            <person name="Clancy C.J."/>
            <person name="Dupont C.L."/>
        </authorList>
    </citation>
    <scope>NUCLEOTIDE SEQUENCE</scope>
    <source>
        <strain evidence="2">GL11</strain>
    </source>
</reference>
<dbReference type="OrthoDB" id="2286148at2759"/>
<sequence>MFSIEEQPHMMKQQIAAFQEQLNSDSTPMKSADDTAHSVDTRLHNDWSLSDTLTELVNLDTPLHTSNLLSDSERRTIIEPYPLMTHLEYKAPATIPTAERLMNKGQRYEDRSLKHLQYLLSAAFLPLDILSHDLVSSESGNPNLKRYCTMLRDISRKATRETTVNRRQHCRFTSSNSVNSSSLNFPDQQFFRSGPPSQQDGYINNNHGNNNNNNNSIINTNNNRPSKR</sequence>
<dbReference type="AlphaFoldDB" id="A0A9P6XGR0"/>
<feature type="compositionally biased region" description="Low complexity" evidence="1">
    <location>
        <begin position="174"/>
        <end position="184"/>
    </location>
</feature>
<organism evidence="2 3">
    <name type="scientific">Rhizopus oryzae</name>
    <name type="common">Mucormycosis agent</name>
    <name type="synonym">Rhizopus arrhizus var. delemar</name>
    <dbReference type="NCBI Taxonomy" id="64495"/>
    <lineage>
        <taxon>Eukaryota</taxon>
        <taxon>Fungi</taxon>
        <taxon>Fungi incertae sedis</taxon>
        <taxon>Mucoromycota</taxon>
        <taxon>Mucoromycotina</taxon>
        <taxon>Mucoromycetes</taxon>
        <taxon>Mucorales</taxon>
        <taxon>Mucorineae</taxon>
        <taxon>Rhizopodaceae</taxon>
        <taxon>Rhizopus</taxon>
    </lineage>
</organism>
<feature type="compositionally biased region" description="Low complexity" evidence="1">
    <location>
        <begin position="203"/>
        <end position="228"/>
    </location>
</feature>
<keyword evidence="3" id="KW-1185">Reference proteome</keyword>
<accession>A0A9P6XGR0</accession>
<proteinExistence type="predicted"/>
<feature type="compositionally biased region" description="Polar residues" evidence="1">
    <location>
        <begin position="185"/>
        <end position="202"/>
    </location>
</feature>
<dbReference type="Proteomes" id="UP000716291">
    <property type="component" value="Unassembled WGS sequence"/>
</dbReference>
<evidence type="ECO:0000313" key="3">
    <source>
        <dbReference type="Proteomes" id="UP000716291"/>
    </source>
</evidence>
<name>A0A9P6XGR0_RHIOR</name>
<comment type="caution">
    <text evidence="2">The sequence shown here is derived from an EMBL/GenBank/DDBJ whole genome shotgun (WGS) entry which is preliminary data.</text>
</comment>
<evidence type="ECO:0000313" key="2">
    <source>
        <dbReference type="EMBL" id="KAG1313270.1"/>
    </source>
</evidence>
<protein>
    <submittedName>
        <fullName evidence="2">Uncharacterized protein</fullName>
    </submittedName>
</protein>
<feature type="region of interest" description="Disordered" evidence="1">
    <location>
        <begin position="173"/>
        <end position="228"/>
    </location>
</feature>
<evidence type="ECO:0000256" key="1">
    <source>
        <dbReference type="SAM" id="MobiDB-lite"/>
    </source>
</evidence>
<gene>
    <name evidence="2" type="ORF">G6F64_002385</name>
</gene>
<dbReference type="EMBL" id="JAANQT010000206">
    <property type="protein sequence ID" value="KAG1313270.1"/>
    <property type="molecule type" value="Genomic_DNA"/>
</dbReference>